<dbReference type="Gene3D" id="3.40.50.2300">
    <property type="match status" value="1"/>
</dbReference>
<sequence>YIRGVCSAFYMKEAMEWAKDNGGITGENIKKGMYVHKNWVPKGLEGVCIPANWQPEDHRGTTTVNVFMGNNQGGAVDIKKVSQVTLSRRDDWLGY</sequence>
<evidence type="ECO:0000313" key="1">
    <source>
        <dbReference type="EMBL" id="OXE31464.1"/>
    </source>
</evidence>
<accession>A0A227JAT4</accession>
<proteinExistence type="predicted"/>
<evidence type="ECO:0000313" key="2">
    <source>
        <dbReference type="Proteomes" id="UP000214596"/>
    </source>
</evidence>
<dbReference type="EMBL" id="NIXT01001199">
    <property type="protein sequence ID" value="OXE31464.1"/>
    <property type="molecule type" value="Genomic_DNA"/>
</dbReference>
<feature type="non-terminal residue" evidence="1">
    <location>
        <position position="1"/>
    </location>
</feature>
<comment type="caution">
    <text evidence="1">The sequence shown here is derived from an EMBL/GenBank/DDBJ whole genome shotgun (WGS) entry which is preliminary data.</text>
</comment>
<organism evidence="1 2">
    <name type="scientific">Vibrio parahaemolyticus</name>
    <dbReference type="NCBI Taxonomy" id="670"/>
    <lineage>
        <taxon>Bacteria</taxon>
        <taxon>Pseudomonadati</taxon>
        <taxon>Pseudomonadota</taxon>
        <taxon>Gammaproteobacteria</taxon>
        <taxon>Vibrionales</taxon>
        <taxon>Vibrionaceae</taxon>
        <taxon>Vibrio</taxon>
    </lineage>
</organism>
<reference evidence="1 2" key="1">
    <citation type="journal article" date="2017" name="Appl. Environ. Microbiol.">
        <title>Parallel evolution of two clades of a major Atlantic endemic Vibrio parahaemolyticus pathogen lineage by independent acquisition of related pathogenicity islands.</title>
        <authorList>
            <person name="Xu F."/>
            <person name="Gonzalez-Escalona N."/>
            <person name="Drees K.P."/>
            <person name="Sebra R.P."/>
            <person name="Cooper V.S."/>
            <person name="Jones S.H."/>
            <person name="Whistler C.A."/>
        </authorList>
    </citation>
    <scope>NUCLEOTIDE SEQUENCE [LARGE SCALE GENOMIC DNA]</scope>
    <source>
        <strain evidence="1 2">MAVP-3</strain>
    </source>
</reference>
<dbReference type="AlphaFoldDB" id="A0A227JAT4"/>
<dbReference type="Proteomes" id="UP000214596">
    <property type="component" value="Unassembled WGS sequence"/>
</dbReference>
<name>A0A227JAT4_VIBPH</name>
<protein>
    <submittedName>
        <fullName evidence="1">Branched-chain amino acid ABC transporter substrate-binding protein</fullName>
    </submittedName>
</protein>
<gene>
    <name evidence="1" type="ORF">CA163_17930</name>
</gene>